<evidence type="ECO:0000313" key="2">
    <source>
        <dbReference type="EMBL" id="EPX64670.1"/>
    </source>
</evidence>
<feature type="transmembrane region" description="Helical" evidence="1">
    <location>
        <begin position="69"/>
        <end position="91"/>
    </location>
</feature>
<gene>
    <name evidence="2" type="ORF">D187_000092</name>
</gene>
<feature type="transmembrane region" description="Helical" evidence="1">
    <location>
        <begin position="476"/>
        <end position="499"/>
    </location>
</feature>
<feature type="transmembrane region" description="Helical" evidence="1">
    <location>
        <begin position="359"/>
        <end position="377"/>
    </location>
</feature>
<dbReference type="EMBL" id="ANAH02000001">
    <property type="protein sequence ID" value="EPX64670.1"/>
    <property type="molecule type" value="Genomic_DNA"/>
</dbReference>
<feature type="transmembrane region" description="Helical" evidence="1">
    <location>
        <begin position="188"/>
        <end position="206"/>
    </location>
</feature>
<evidence type="ECO:0000256" key="1">
    <source>
        <dbReference type="SAM" id="Phobius"/>
    </source>
</evidence>
<dbReference type="RefSeq" id="WP_002630032.1">
    <property type="nucleotide sequence ID" value="NZ_ANAH02000001.1"/>
</dbReference>
<feature type="transmembrane region" description="Helical" evidence="1">
    <location>
        <begin position="34"/>
        <end position="57"/>
    </location>
</feature>
<feature type="transmembrane region" description="Helical" evidence="1">
    <location>
        <begin position="409"/>
        <end position="428"/>
    </location>
</feature>
<feature type="transmembrane region" description="Helical" evidence="1">
    <location>
        <begin position="155"/>
        <end position="176"/>
    </location>
</feature>
<evidence type="ECO:0000313" key="3">
    <source>
        <dbReference type="Proteomes" id="UP000011682"/>
    </source>
</evidence>
<sequence length="551" mass="58236">MSRPAAPGLLRHLWLLWGLRLNLGLNQGRGGSRLLAVGAFLLSSAPAWGLGMTFYGLMRLPAVAGDGVWPFFILNLLCFVTSAVWVAWPLMSAGVDDHSELGRYAPFPISPLRLLIASTGASLLEPRALVFYAPLTGAALGYASVHPVRHGLLALALYVLFALLNAAWSRVGLHLVLNVLRAKNSAQLLGGGFVLFLTAASFIPPIDTSWLTAVGEGGVDKLDMALIVDATLALGRVPSGLFGDSLLQLTYGSTRRALADGLGMLVFTFLGMALAYALLLRFHRGVGRAGPAVKEAGDSDPFAHTRTRFTTLLAREALDLWRNPRARLLAAVPFVLAILMKLTSARALAGYALGQGADAWLMGGLCIYGAVVMASTFSQNTFAYDGHGLAQLLAAPVQLGDVLRAKNRVQGLAAGGMALGVGVFYRVYFGQGSALDFLCAMAAVLAVIPVILTAGNFLSLFFPVKFHASLKRRDKLPLTASLLGIGAASVGCAPFVWALRATGTAGPEGRTLALLALCAALNGALYRALLPLGLRLLEQRKEGVLRAVTRE</sequence>
<evidence type="ECO:0008006" key="4">
    <source>
        <dbReference type="Google" id="ProtNLM"/>
    </source>
</evidence>
<keyword evidence="1" id="KW-0812">Transmembrane</keyword>
<proteinExistence type="predicted"/>
<dbReference type="Proteomes" id="UP000011682">
    <property type="component" value="Unassembled WGS sequence"/>
</dbReference>
<organism evidence="2 3">
    <name type="scientific">Cystobacter fuscus (strain ATCC 25194 / DSM 2262 / NBRC 100088 / M29)</name>
    <dbReference type="NCBI Taxonomy" id="1242864"/>
    <lineage>
        <taxon>Bacteria</taxon>
        <taxon>Pseudomonadati</taxon>
        <taxon>Myxococcota</taxon>
        <taxon>Myxococcia</taxon>
        <taxon>Myxococcales</taxon>
        <taxon>Cystobacterineae</taxon>
        <taxon>Archangiaceae</taxon>
        <taxon>Cystobacter</taxon>
    </lineage>
</organism>
<keyword evidence="3" id="KW-1185">Reference proteome</keyword>
<reference evidence="2" key="1">
    <citation type="submission" date="2013-05" db="EMBL/GenBank/DDBJ databases">
        <title>Genome assembly of Cystobacter fuscus DSM 2262.</title>
        <authorList>
            <person name="Sharma G."/>
            <person name="Khatri I."/>
            <person name="Kaur C."/>
            <person name="Mayilraj S."/>
            <person name="Subramanian S."/>
        </authorList>
    </citation>
    <scope>NUCLEOTIDE SEQUENCE [LARGE SCALE GENOMIC DNA]</scope>
    <source>
        <strain evidence="2">DSM 2262</strain>
    </source>
</reference>
<feature type="transmembrane region" description="Helical" evidence="1">
    <location>
        <begin position="257"/>
        <end position="279"/>
    </location>
</feature>
<feature type="transmembrane region" description="Helical" evidence="1">
    <location>
        <begin position="328"/>
        <end position="353"/>
    </location>
</feature>
<name>S9PKA8_CYSF2</name>
<accession>S9PKA8</accession>
<dbReference type="AlphaFoldDB" id="S9PKA8"/>
<protein>
    <recommendedName>
        <fullName evidence="4">ABC-2 type transport system permease protein</fullName>
    </recommendedName>
</protein>
<comment type="caution">
    <text evidence="2">The sequence shown here is derived from an EMBL/GenBank/DDBJ whole genome shotgun (WGS) entry which is preliminary data.</text>
</comment>
<keyword evidence="1" id="KW-0472">Membrane</keyword>
<keyword evidence="1" id="KW-1133">Transmembrane helix</keyword>
<feature type="transmembrane region" description="Helical" evidence="1">
    <location>
        <begin position="511"/>
        <end position="530"/>
    </location>
</feature>
<feature type="transmembrane region" description="Helical" evidence="1">
    <location>
        <begin position="440"/>
        <end position="464"/>
    </location>
</feature>
<dbReference type="OrthoDB" id="5377886at2"/>